<feature type="compositionally biased region" description="Polar residues" evidence="1">
    <location>
        <begin position="106"/>
        <end position="151"/>
    </location>
</feature>
<evidence type="ECO:0000256" key="2">
    <source>
        <dbReference type="SAM" id="Phobius"/>
    </source>
</evidence>
<evidence type="ECO:0000259" key="3">
    <source>
        <dbReference type="PROSITE" id="PS51724"/>
    </source>
</evidence>
<keyword evidence="2" id="KW-0472">Membrane</keyword>
<dbReference type="RefSeq" id="WP_309202847.1">
    <property type="nucleotide sequence ID" value="NZ_CP133548.1"/>
</dbReference>
<evidence type="ECO:0000313" key="4">
    <source>
        <dbReference type="EMBL" id="WMS87704.1"/>
    </source>
</evidence>
<feature type="domain" description="SPOR" evidence="3">
    <location>
        <begin position="165"/>
        <end position="245"/>
    </location>
</feature>
<dbReference type="Gene3D" id="3.30.70.1070">
    <property type="entry name" value="Sporulation related repeat"/>
    <property type="match status" value="1"/>
</dbReference>
<organism evidence="4 5">
    <name type="scientific">Pleionea litopenaei</name>
    <dbReference type="NCBI Taxonomy" id="3070815"/>
    <lineage>
        <taxon>Bacteria</taxon>
        <taxon>Pseudomonadati</taxon>
        <taxon>Pseudomonadota</taxon>
        <taxon>Gammaproteobacteria</taxon>
        <taxon>Oceanospirillales</taxon>
        <taxon>Pleioneaceae</taxon>
        <taxon>Pleionea</taxon>
    </lineage>
</organism>
<accession>A0AA51RUH2</accession>
<sequence>MSVDQTIKQRLIGAIVLVAIAVVFLPGILGQKKTKGAFETAIPDNRGVVELNSSKESNGANTPSAANDSSKPKVTSPESQTTTRSNPQSTAQKSSNKPSEIKNDSTDASESANKNPKSSSSREATADKSTTQSDATNSQSQQQAKTNTSTPAKRETPKEKANITELKESSWVVQVGSFSSHSNAELLAKRLEEQQLKSFVRPVELAKDKILYRVYVGPWLKKEQAQQNVAKIADITRLKPIVTSWEPTKQ</sequence>
<dbReference type="AlphaFoldDB" id="A0AA51RUH2"/>
<dbReference type="PANTHER" id="PTHR38687:SF1">
    <property type="entry name" value="CELL DIVISION PROTEIN DEDD"/>
    <property type="match status" value="1"/>
</dbReference>
<feature type="region of interest" description="Disordered" evidence="1">
    <location>
        <begin position="51"/>
        <end position="163"/>
    </location>
</feature>
<dbReference type="Pfam" id="PF05036">
    <property type="entry name" value="SPOR"/>
    <property type="match status" value="1"/>
</dbReference>
<dbReference type="Proteomes" id="UP001239782">
    <property type="component" value="Chromosome"/>
</dbReference>
<dbReference type="InterPro" id="IPR036680">
    <property type="entry name" value="SPOR-like_sf"/>
</dbReference>
<dbReference type="GO" id="GO:0032153">
    <property type="term" value="C:cell division site"/>
    <property type="evidence" value="ECO:0007669"/>
    <property type="project" value="TreeGrafter"/>
</dbReference>
<dbReference type="GO" id="GO:0032506">
    <property type="term" value="P:cytokinetic process"/>
    <property type="evidence" value="ECO:0007669"/>
    <property type="project" value="TreeGrafter"/>
</dbReference>
<evidence type="ECO:0000256" key="1">
    <source>
        <dbReference type="SAM" id="MobiDB-lite"/>
    </source>
</evidence>
<dbReference type="GO" id="GO:0042834">
    <property type="term" value="F:peptidoglycan binding"/>
    <property type="evidence" value="ECO:0007669"/>
    <property type="project" value="InterPro"/>
</dbReference>
<dbReference type="InterPro" id="IPR007730">
    <property type="entry name" value="SPOR-like_dom"/>
</dbReference>
<evidence type="ECO:0000313" key="5">
    <source>
        <dbReference type="Proteomes" id="UP001239782"/>
    </source>
</evidence>
<feature type="compositionally biased region" description="Polar residues" evidence="1">
    <location>
        <begin position="51"/>
        <end position="98"/>
    </location>
</feature>
<keyword evidence="2" id="KW-0812">Transmembrane</keyword>
<feature type="compositionally biased region" description="Basic and acidic residues" evidence="1">
    <location>
        <begin position="152"/>
        <end position="163"/>
    </location>
</feature>
<dbReference type="InterPro" id="IPR052521">
    <property type="entry name" value="Cell_div_SPOR-domain"/>
</dbReference>
<dbReference type="PROSITE" id="PS51724">
    <property type="entry name" value="SPOR"/>
    <property type="match status" value="1"/>
</dbReference>
<protein>
    <submittedName>
        <fullName evidence="4">SPOR domain-containing protein</fullName>
    </submittedName>
</protein>
<name>A0AA51RUH2_9GAMM</name>
<dbReference type="PANTHER" id="PTHR38687">
    <property type="entry name" value="CELL DIVISION PROTEIN DEDD-RELATED"/>
    <property type="match status" value="1"/>
</dbReference>
<dbReference type="EMBL" id="CP133548">
    <property type="protein sequence ID" value="WMS87704.1"/>
    <property type="molecule type" value="Genomic_DNA"/>
</dbReference>
<keyword evidence="2" id="KW-1133">Transmembrane helix</keyword>
<dbReference type="GO" id="GO:0030428">
    <property type="term" value="C:cell septum"/>
    <property type="evidence" value="ECO:0007669"/>
    <property type="project" value="TreeGrafter"/>
</dbReference>
<reference evidence="4 5" key="1">
    <citation type="submission" date="2023-08" db="EMBL/GenBank/DDBJ databases">
        <title>Pleionea litopenaei sp. nov., isolated from stomach of juvenile Litopenaeus vannamei.</title>
        <authorList>
            <person name="Rho A.M."/>
            <person name="Hwang C.Y."/>
        </authorList>
    </citation>
    <scope>NUCLEOTIDE SEQUENCE [LARGE SCALE GENOMIC DNA]</scope>
    <source>
        <strain evidence="4 5">HL-JVS1</strain>
    </source>
</reference>
<dbReference type="SUPFAM" id="SSF110997">
    <property type="entry name" value="Sporulation related repeat"/>
    <property type="match status" value="1"/>
</dbReference>
<keyword evidence="5" id="KW-1185">Reference proteome</keyword>
<proteinExistence type="predicted"/>
<gene>
    <name evidence="4" type="ORF">Q9312_01985</name>
</gene>
<dbReference type="KEGG" id="plei:Q9312_01985"/>
<feature type="transmembrane region" description="Helical" evidence="2">
    <location>
        <begin position="12"/>
        <end position="29"/>
    </location>
</feature>